<sequence>MEIFLIALQAHIDHFLYHLIKSSAQWVNKPKVHMLLHLVESIGRFGLAVLFATEKFESFNGVLRKASAHSNKQAPGRDLATLFDTYGSIRFLFSGGTIYDVRTLKTRQVSKMVTSVFLENQIIQKSMGYNFDASHPTRVEDFPIKTVVSLRKEDQTTLPNKLADLDTKPNNISQIAQIQINKHDQVHKGVFVAVGHNCVGELAVGMIDLVWEVTEEGQKSYVCKVIAFKQKGVDDFYEMQQLVRTRHSEVISARLLQGCINVQHNCHLGKCAVHVSKVTLMERQETTVKTWQVEHTNIDHYIINTASLHDPQLHRKVSNLTLPTVSPSQWKECISKGFSVWSKTTDNKEDEEDEDDELEFEHKQVQEEADMAPLDEESPNGNDIMQA</sequence>
<proteinExistence type="predicted"/>
<dbReference type="PANTHER" id="PTHR31912">
    <property type="entry name" value="IP13529P"/>
    <property type="match status" value="1"/>
</dbReference>
<gene>
    <name evidence="2" type="ORF">PSTG_08014</name>
</gene>
<dbReference type="EMBL" id="AJIL01000054">
    <property type="protein sequence ID" value="KNE98645.1"/>
    <property type="molecule type" value="Genomic_DNA"/>
</dbReference>
<name>A0A0L0VH90_9BASI</name>
<evidence type="ECO:0000313" key="2">
    <source>
        <dbReference type="EMBL" id="KNE98645.1"/>
    </source>
</evidence>
<keyword evidence="3" id="KW-1185">Reference proteome</keyword>
<feature type="region of interest" description="Disordered" evidence="1">
    <location>
        <begin position="343"/>
        <end position="387"/>
    </location>
</feature>
<evidence type="ECO:0000313" key="3">
    <source>
        <dbReference type="Proteomes" id="UP000054564"/>
    </source>
</evidence>
<feature type="compositionally biased region" description="Acidic residues" evidence="1">
    <location>
        <begin position="367"/>
        <end position="378"/>
    </location>
</feature>
<evidence type="ECO:0000256" key="1">
    <source>
        <dbReference type="SAM" id="MobiDB-lite"/>
    </source>
</evidence>
<dbReference type="PANTHER" id="PTHR31912:SF34">
    <property type="entry name" value="NOTOCHORD-RELATED PROTEIN"/>
    <property type="match status" value="1"/>
</dbReference>
<protein>
    <submittedName>
        <fullName evidence="2">Uncharacterized protein</fullName>
    </submittedName>
</protein>
<reference evidence="3" key="1">
    <citation type="submission" date="2014-03" db="EMBL/GenBank/DDBJ databases">
        <title>The Genome Sequence of Puccinia striiformis f. sp. tritici PST-78.</title>
        <authorList>
            <consortium name="The Broad Institute Genome Sequencing Platform"/>
            <person name="Cuomo C."/>
            <person name="Hulbert S."/>
            <person name="Chen X."/>
            <person name="Walker B."/>
            <person name="Young S.K."/>
            <person name="Zeng Q."/>
            <person name="Gargeya S."/>
            <person name="Fitzgerald M."/>
            <person name="Haas B."/>
            <person name="Abouelleil A."/>
            <person name="Alvarado L."/>
            <person name="Arachchi H.M."/>
            <person name="Berlin A.M."/>
            <person name="Chapman S.B."/>
            <person name="Goldberg J."/>
            <person name="Griggs A."/>
            <person name="Gujja S."/>
            <person name="Hansen M."/>
            <person name="Howarth C."/>
            <person name="Imamovic A."/>
            <person name="Larimer J."/>
            <person name="McCowan C."/>
            <person name="Montmayeur A."/>
            <person name="Murphy C."/>
            <person name="Neiman D."/>
            <person name="Pearson M."/>
            <person name="Priest M."/>
            <person name="Roberts A."/>
            <person name="Saif S."/>
            <person name="Shea T."/>
            <person name="Sisk P."/>
            <person name="Sykes S."/>
            <person name="Wortman J."/>
            <person name="Nusbaum C."/>
            <person name="Birren B."/>
        </authorList>
    </citation>
    <scope>NUCLEOTIDE SEQUENCE [LARGE SCALE GENOMIC DNA]</scope>
    <source>
        <strain evidence="3">race PST-78</strain>
    </source>
</reference>
<feature type="compositionally biased region" description="Acidic residues" evidence="1">
    <location>
        <begin position="348"/>
        <end position="359"/>
    </location>
</feature>
<comment type="caution">
    <text evidence="2">The sequence shown here is derived from an EMBL/GenBank/DDBJ whole genome shotgun (WGS) entry which is preliminary data.</text>
</comment>
<dbReference type="STRING" id="1165861.A0A0L0VH90"/>
<dbReference type="AlphaFoldDB" id="A0A0L0VH90"/>
<dbReference type="Proteomes" id="UP000054564">
    <property type="component" value="Unassembled WGS sequence"/>
</dbReference>
<dbReference type="OrthoDB" id="2505774at2759"/>
<accession>A0A0L0VH90</accession>
<organism evidence="2 3">
    <name type="scientific">Puccinia striiformis f. sp. tritici PST-78</name>
    <dbReference type="NCBI Taxonomy" id="1165861"/>
    <lineage>
        <taxon>Eukaryota</taxon>
        <taxon>Fungi</taxon>
        <taxon>Dikarya</taxon>
        <taxon>Basidiomycota</taxon>
        <taxon>Pucciniomycotina</taxon>
        <taxon>Pucciniomycetes</taxon>
        <taxon>Pucciniales</taxon>
        <taxon>Pucciniaceae</taxon>
        <taxon>Puccinia</taxon>
    </lineage>
</organism>